<evidence type="ECO:0000313" key="2">
    <source>
        <dbReference type="EMBL" id="KAK7740814.1"/>
    </source>
</evidence>
<sequence length="349" mass="38423">MASTFKTGLFQTLDRPAKDQVIIDDVIYGKHTISEPVLVELLQSPAVARLAGVHQHGISGLLGLTPKMTRLEHCIGAFLLVRIVGAELDEQVAALLHDISHTTMSHVVDFALSAPGESYHEKHKARYVQTTEIPAILTRHGFGDLKPLDEERYPLVEQPSPHLCADRLDYALRDVVGLGHVSLEDARRLVASALRALPSATSPDRLLVLQDQQLALLLARGYMACDRDVWGNPAHGDLYTRTAELMKSLIKGGGVREEELWTLSDEEFWAKMRQAADAQGREAMDRLESEGLPDEAGLPLPANAKVRTIDPDIYTASSGGEAQPLSVLVPDYATEREQYVLARRALYSL</sequence>
<feature type="domain" description="HD/PDEase" evidence="1">
    <location>
        <begin position="66"/>
        <end position="180"/>
    </location>
</feature>
<dbReference type="GO" id="GO:0005634">
    <property type="term" value="C:nucleus"/>
    <property type="evidence" value="ECO:0007669"/>
    <property type="project" value="TreeGrafter"/>
</dbReference>
<proteinExistence type="predicted"/>
<dbReference type="Gene3D" id="1.10.3210.10">
    <property type="entry name" value="Hypothetical protein af1432"/>
    <property type="match status" value="1"/>
</dbReference>
<comment type="caution">
    <text evidence="2">The sequence shown here is derived from an EMBL/GenBank/DDBJ whole genome shotgun (WGS) entry which is preliminary data.</text>
</comment>
<dbReference type="PANTHER" id="PTHR11373">
    <property type="entry name" value="DEOXYNUCLEOSIDE TRIPHOSPHATE TRIPHOSPHOHYDROLASE"/>
    <property type="match status" value="1"/>
</dbReference>
<organism evidence="2 3">
    <name type="scientific">Diatrype stigma</name>
    <dbReference type="NCBI Taxonomy" id="117547"/>
    <lineage>
        <taxon>Eukaryota</taxon>
        <taxon>Fungi</taxon>
        <taxon>Dikarya</taxon>
        <taxon>Ascomycota</taxon>
        <taxon>Pezizomycotina</taxon>
        <taxon>Sordariomycetes</taxon>
        <taxon>Xylariomycetidae</taxon>
        <taxon>Xylariales</taxon>
        <taxon>Diatrypaceae</taxon>
        <taxon>Diatrype</taxon>
    </lineage>
</organism>
<dbReference type="GO" id="GO:0006203">
    <property type="term" value="P:dGTP catabolic process"/>
    <property type="evidence" value="ECO:0007669"/>
    <property type="project" value="TreeGrafter"/>
</dbReference>
<dbReference type="SMART" id="SM00471">
    <property type="entry name" value="HDc"/>
    <property type="match status" value="1"/>
</dbReference>
<keyword evidence="3" id="KW-1185">Reference proteome</keyword>
<evidence type="ECO:0000259" key="1">
    <source>
        <dbReference type="SMART" id="SM00471"/>
    </source>
</evidence>
<dbReference type="GO" id="GO:0008832">
    <property type="term" value="F:dGTPase activity"/>
    <property type="evidence" value="ECO:0007669"/>
    <property type="project" value="TreeGrafter"/>
</dbReference>
<dbReference type="EMBL" id="JAKJXP020000163">
    <property type="protein sequence ID" value="KAK7740814.1"/>
    <property type="molecule type" value="Genomic_DNA"/>
</dbReference>
<dbReference type="InterPro" id="IPR050135">
    <property type="entry name" value="dGTPase-like"/>
</dbReference>
<dbReference type="Proteomes" id="UP001320420">
    <property type="component" value="Unassembled WGS sequence"/>
</dbReference>
<accession>A0AAN9YGE0</accession>
<gene>
    <name evidence="2" type="ORF">SLS62_011018</name>
</gene>
<reference evidence="2 3" key="1">
    <citation type="submission" date="2024-02" db="EMBL/GenBank/DDBJ databases">
        <title>De novo assembly and annotation of 12 fungi associated with fruit tree decline syndrome in Ontario, Canada.</title>
        <authorList>
            <person name="Sulman M."/>
            <person name="Ellouze W."/>
            <person name="Ilyukhin E."/>
        </authorList>
    </citation>
    <scope>NUCLEOTIDE SEQUENCE [LARGE SCALE GENOMIC DNA]</scope>
    <source>
        <strain evidence="2 3">M11/M66-122</strain>
    </source>
</reference>
<evidence type="ECO:0000313" key="3">
    <source>
        <dbReference type="Proteomes" id="UP001320420"/>
    </source>
</evidence>
<dbReference type="CDD" id="cd00077">
    <property type="entry name" value="HDc"/>
    <property type="match status" value="1"/>
</dbReference>
<dbReference type="Pfam" id="PF01966">
    <property type="entry name" value="HD"/>
    <property type="match status" value="1"/>
</dbReference>
<dbReference type="AlphaFoldDB" id="A0AAN9YGE0"/>
<protein>
    <recommendedName>
        <fullName evidence="1">HD/PDEase domain-containing protein</fullName>
    </recommendedName>
</protein>
<dbReference type="InterPro" id="IPR006674">
    <property type="entry name" value="HD_domain"/>
</dbReference>
<name>A0AAN9YGE0_9PEZI</name>
<dbReference type="SUPFAM" id="SSF109604">
    <property type="entry name" value="HD-domain/PDEase-like"/>
    <property type="match status" value="1"/>
</dbReference>
<dbReference type="PANTHER" id="PTHR11373:SF4">
    <property type="entry name" value="DEOXYNUCLEOSIDE TRIPHOSPHATE TRIPHOSPHOHYDROLASE SAMHD1"/>
    <property type="match status" value="1"/>
</dbReference>
<dbReference type="InterPro" id="IPR003607">
    <property type="entry name" value="HD/PDEase_dom"/>
</dbReference>